<feature type="compositionally biased region" description="Polar residues" evidence="1">
    <location>
        <begin position="131"/>
        <end position="142"/>
    </location>
</feature>
<dbReference type="Proteomes" id="UP001558613">
    <property type="component" value="Unassembled WGS sequence"/>
</dbReference>
<feature type="compositionally biased region" description="Basic and acidic residues" evidence="1">
    <location>
        <begin position="178"/>
        <end position="203"/>
    </location>
</feature>
<evidence type="ECO:0000313" key="2">
    <source>
        <dbReference type="EMBL" id="KAL1255288.1"/>
    </source>
</evidence>
<evidence type="ECO:0000256" key="1">
    <source>
        <dbReference type="SAM" id="MobiDB-lite"/>
    </source>
</evidence>
<evidence type="ECO:0000313" key="3">
    <source>
        <dbReference type="Proteomes" id="UP001558613"/>
    </source>
</evidence>
<proteinExistence type="predicted"/>
<gene>
    <name evidence="2" type="ORF">QQF64_013349</name>
</gene>
<organism evidence="2 3">
    <name type="scientific">Cirrhinus molitorella</name>
    <name type="common">mud carp</name>
    <dbReference type="NCBI Taxonomy" id="172907"/>
    <lineage>
        <taxon>Eukaryota</taxon>
        <taxon>Metazoa</taxon>
        <taxon>Chordata</taxon>
        <taxon>Craniata</taxon>
        <taxon>Vertebrata</taxon>
        <taxon>Euteleostomi</taxon>
        <taxon>Actinopterygii</taxon>
        <taxon>Neopterygii</taxon>
        <taxon>Teleostei</taxon>
        <taxon>Ostariophysi</taxon>
        <taxon>Cypriniformes</taxon>
        <taxon>Cyprinidae</taxon>
        <taxon>Labeoninae</taxon>
        <taxon>Labeonini</taxon>
        <taxon>Cirrhinus</taxon>
    </lineage>
</organism>
<feature type="region of interest" description="Disordered" evidence="1">
    <location>
        <begin position="1"/>
        <end position="38"/>
    </location>
</feature>
<feature type="compositionally biased region" description="Basic and acidic residues" evidence="1">
    <location>
        <begin position="7"/>
        <end position="20"/>
    </location>
</feature>
<protein>
    <submittedName>
        <fullName evidence="2">Uncharacterized protein</fullName>
    </submittedName>
</protein>
<name>A0ABR3LV29_9TELE</name>
<reference evidence="2 3" key="1">
    <citation type="submission" date="2023-09" db="EMBL/GenBank/DDBJ databases">
        <authorList>
            <person name="Wang M."/>
        </authorList>
    </citation>
    <scope>NUCLEOTIDE SEQUENCE [LARGE SCALE GENOMIC DNA]</scope>
    <source>
        <strain evidence="2">GT-2023</strain>
        <tissue evidence="2">Liver</tissue>
    </source>
</reference>
<keyword evidence="3" id="KW-1185">Reference proteome</keyword>
<feature type="compositionally biased region" description="Basic and acidic residues" evidence="1">
    <location>
        <begin position="78"/>
        <end position="91"/>
    </location>
</feature>
<feature type="compositionally biased region" description="Polar residues" evidence="1">
    <location>
        <begin position="105"/>
        <end position="118"/>
    </location>
</feature>
<sequence length="297" mass="33377">MQSMIRYNKEQPSDMVEKTGQRKRRAVIKDEERSGKCRTTTETITPLEKPQLDEMSNCFSSRSAQSKSAVVTTVTQLDQKKRSKDVSTRERKIAIQTCSRYGVDTSRSTPAQQSTQPSAFRESNKKHQTKKTVSSISKAAKTSSEKAVPVEISSAKSLKCDSEEVCSPKTNQNAELPSVKDDATQQNKRDDHKIPLLSSKEEPNLSSLKSPKRPNCPPEDETFIVGSGNKKRKRQSDYSQPEDYKGSEVSSGLEDRGNNQSCCEGNENKPHVNLSFKSEQMREKKFLRIMETSEAEQ</sequence>
<comment type="caution">
    <text evidence="2">The sequence shown here is derived from an EMBL/GenBank/DDBJ whole genome shotgun (WGS) entry which is preliminary data.</text>
</comment>
<dbReference type="EMBL" id="JAYMGO010000019">
    <property type="protein sequence ID" value="KAL1255288.1"/>
    <property type="molecule type" value="Genomic_DNA"/>
</dbReference>
<feature type="region of interest" description="Disordered" evidence="1">
    <location>
        <begin position="72"/>
        <end position="91"/>
    </location>
</feature>
<accession>A0ABR3LV29</accession>
<feature type="region of interest" description="Disordered" evidence="1">
    <location>
        <begin position="98"/>
        <end position="277"/>
    </location>
</feature>